<protein>
    <submittedName>
        <fullName evidence="2">Uncharacterized protein</fullName>
    </submittedName>
</protein>
<evidence type="ECO:0000313" key="3">
    <source>
        <dbReference type="Proteomes" id="UP001647436"/>
    </source>
</evidence>
<organism evidence="2 3">
    <name type="scientific">Comamonas brasiliensis</name>
    <dbReference type="NCBI Taxonomy" id="1812482"/>
    <lineage>
        <taxon>Bacteria</taxon>
        <taxon>Pseudomonadati</taxon>
        <taxon>Pseudomonadota</taxon>
        <taxon>Betaproteobacteria</taxon>
        <taxon>Burkholderiales</taxon>
        <taxon>Comamonadaceae</taxon>
        <taxon>Comamonas</taxon>
    </lineage>
</organism>
<dbReference type="Proteomes" id="UP001647436">
    <property type="component" value="Unassembled WGS sequence"/>
</dbReference>
<comment type="caution">
    <text evidence="2">The sequence shown here is derived from an EMBL/GenBank/DDBJ whole genome shotgun (WGS) entry which is preliminary data.</text>
</comment>
<feature type="region of interest" description="Disordered" evidence="1">
    <location>
        <begin position="48"/>
        <end position="82"/>
    </location>
</feature>
<evidence type="ECO:0000313" key="2">
    <source>
        <dbReference type="EMBL" id="MBS3018451.1"/>
    </source>
</evidence>
<sequence>MDQISTGAMLGLLDRLLPQGRLRTGAALFTLGFLLAKSCACCAAVHKRRSEERTSTKAPNVQRWEGEGGRTEEPAVGGGITE</sequence>
<evidence type="ECO:0000256" key="1">
    <source>
        <dbReference type="SAM" id="MobiDB-lite"/>
    </source>
</evidence>
<name>A0ABS5LPM3_9BURK</name>
<dbReference type="RefSeq" id="WP_211456318.1">
    <property type="nucleotide sequence ID" value="NZ_JAANES010000001.1"/>
</dbReference>
<proteinExistence type="predicted"/>
<gene>
    <name evidence="2" type="ORF">DJFAAGMI_01183</name>
</gene>
<feature type="compositionally biased region" description="Basic and acidic residues" evidence="1">
    <location>
        <begin position="64"/>
        <end position="73"/>
    </location>
</feature>
<dbReference type="EMBL" id="JAANES010000001">
    <property type="protein sequence ID" value="MBS3018451.1"/>
    <property type="molecule type" value="Genomic_DNA"/>
</dbReference>
<keyword evidence="3" id="KW-1185">Reference proteome</keyword>
<accession>A0ABS5LPM3</accession>
<reference evidence="2 3" key="1">
    <citation type="submission" date="2020-03" db="EMBL/GenBank/DDBJ databases">
        <title>The role of nitrogen metabolism on polyethylene biodegradation.</title>
        <authorList>
            <person name="Peixoto J."/>
            <person name="Vizzotto C.S."/>
            <person name="Ramos A."/>
            <person name="Alves G."/>
            <person name="Steindorff A."/>
            <person name="Kruger R."/>
        </authorList>
    </citation>
    <scope>NUCLEOTIDE SEQUENCE [LARGE SCALE GENOMIC DNA]</scope>
    <source>
        <strain evidence="2 3">PE63</strain>
    </source>
</reference>